<dbReference type="GO" id="GO:0046983">
    <property type="term" value="F:protein dimerization activity"/>
    <property type="evidence" value="ECO:0007669"/>
    <property type="project" value="InterPro"/>
</dbReference>
<proteinExistence type="predicted"/>
<feature type="transmembrane region" description="Helical" evidence="4">
    <location>
        <begin position="73"/>
        <end position="102"/>
    </location>
</feature>
<dbReference type="KEGG" id="phon:BH719_04100"/>
<dbReference type="Gene3D" id="1.20.5.1930">
    <property type="match status" value="1"/>
</dbReference>
<dbReference type="Proteomes" id="UP000095214">
    <property type="component" value="Chromosome"/>
</dbReference>
<feature type="transmembrane region" description="Helical" evidence="4">
    <location>
        <begin position="114"/>
        <end position="132"/>
    </location>
</feature>
<evidence type="ECO:0000256" key="1">
    <source>
        <dbReference type="ARBA" id="ARBA00022679"/>
    </source>
</evidence>
<dbReference type="RefSeq" id="WP_050790616.1">
    <property type="nucleotide sequence ID" value="NZ_CP017298.1"/>
</dbReference>
<dbReference type="Pfam" id="PF23539">
    <property type="entry name" value="DUF7134"/>
    <property type="match status" value="1"/>
</dbReference>
<organism evidence="7 8">
    <name type="scientific">Pauljensenia hongkongensis</name>
    <dbReference type="NCBI Taxonomy" id="178339"/>
    <lineage>
        <taxon>Bacteria</taxon>
        <taxon>Bacillati</taxon>
        <taxon>Actinomycetota</taxon>
        <taxon>Actinomycetes</taxon>
        <taxon>Actinomycetales</taxon>
        <taxon>Actinomycetaceae</taxon>
        <taxon>Pauljensenia</taxon>
    </lineage>
</organism>
<reference evidence="7 8" key="1">
    <citation type="submission" date="2016-09" db="EMBL/GenBank/DDBJ databases">
        <title>Complete genome sequence of Actinomyces hongkongensis HKU8.</title>
        <authorList>
            <person name="Gao Y.-X."/>
            <person name="Zhou Y.-Y."/>
            <person name="Xie Y."/>
            <person name="Wang M."/>
            <person name="Wang S.-J."/>
            <person name="Shen S.-G."/>
        </authorList>
    </citation>
    <scope>NUCLEOTIDE SEQUENCE [LARGE SCALE GENOMIC DNA]</scope>
    <source>
        <strain evidence="7 8">HKU8</strain>
    </source>
</reference>
<feature type="transmembrane region" description="Helical" evidence="4">
    <location>
        <begin position="144"/>
        <end position="163"/>
    </location>
</feature>
<evidence type="ECO:0000256" key="4">
    <source>
        <dbReference type="SAM" id="Phobius"/>
    </source>
</evidence>
<dbReference type="EMBL" id="CP017298">
    <property type="protein sequence ID" value="AOS47138.1"/>
    <property type="molecule type" value="Genomic_DNA"/>
</dbReference>
<keyword evidence="4" id="KW-0472">Membrane</keyword>
<feature type="domain" description="DUF7134" evidence="6">
    <location>
        <begin position="20"/>
        <end position="162"/>
    </location>
</feature>
<keyword evidence="1" id="KW-0808">Transferase</keyword>
<evidence type="ECO:0000313" key="7">
    <source>
        <dbReference type="EMBL" id="AOS47138.1"/>
    </source>
</evidence>
<keyword evidence="3" id="KW-0902">Two-component regulatory system</keyword>
<dbReference type="PANTHER" id="PTHR24421">
    <property type="entry name" value="NITRATE/NITRITE SENSOR PROTEIN NARX-RELATED"/>
    <property type="match status" value="1"/>
</dbReference>
<evidence type="ECO:0000259" key="5">
    <source>
        <dbReference type="Pfam" id="PF07730"/>
    </source>
</evidence>
<gene>
    <name evidence="7" type="ORF">BH719_04100</name>
</gene>
<feature type="domain" description="Signal transduction histidine kinase subgroup 3 dimerisation and phosphoacceptor" evidence="5">
    <location>
        <begin position="197"/>
        <end position="261"/>
    </location>
</feature>
<dbReference type="GO" id="GO:0016020">
    <property type="term" value="C:membrane"/>
    <property type="evidence" value="ECO:0007669"/>
    <property type="project" value="InterPro"/>
</dbReference>
<dbReference type="AlphaFoldDB" id="A0A1D8B1Y0"/>
<dbReference type="InterPro" id="IPR036890">
    <property type="entry name" value="HATPase_C_sf"/>
</dbReference>
<evidence type="ECO:0000256" key="3">
    <source>
        <dbReference type="ARBA" id="ARBA00023012"/>
    </source>
</evidence>
<dbReference type="InterPro" id="IPR055558">
    <property type="entry name" value="DUF7134"/>
</dbReference>
<evidence type="ECO:0000259" key="6">
    <source>
        <dbReference type="Pfam" id="PF23539"/>
    </source>
</evidence>
<dbReference type="Gene3D" id="3.30.565.10">
    <property type="entry name" value="Histidine kinase-like ATPase, C-terminal domain"/>
    <property type="match status" value="1"/>
</dbReference>
<keyword evidence="8" id="KW-1185">Reference proteome</keyword>
<dbReference type="GO" id="GO:0000155">
    <property type="term" value="F:phosphorelay sensor kinase activity"/>
    <property type="evidence" value="ECO:0007669"/>
    <property type="project" value="InterPro"/>
</dbReference>
<keyword evidence="2" id="KW-0418">Kinase</keyword>
<dbReference type="PANTHER" id="PTHR24421:SF63">
    <property type="entry name" value="SENSOR HISTIDINE KINASE DESK"/>
    <property type="match status" value="1"/>
</dbReference>
<keyword evidence="4" id="KW-0812">Transmembrane</keyword>
<sequence length="414" mass="42567">MKQLPPPSLPPAPPRPRPVPHWTDALLGLSVAVLSSSGLVTAFPGGAAVFRVLAVLCGAAIAFRRVFPLASVLVIGAVLVVHVLLIEDLTLVALVGALVAVWTTQSRLAPPWRWALLVFFCSGAVAAVSVRAVRAYEPTDLRGFAVLGTATALVLAVAALGGARSRSIRDRRHLAAERLAMLEEQQHTLARLAVAHERNRLAGDLHDLLGHTLTAISAQAEGARCVLAADPARADEALATIARISREGVDQVHDMVALLRGDGVPSPSAVPGAAGTTAEGDGRAATADAVGAGGGLWERVSALVVACAAPVRPDLDVSAPPAMAPEQEDAMVRNCREALTNAMRHRAPGPISVAGRSMGPQVSLTVENPIAGVPSARTGGLGVVSMASRAHGAGLRCGVGPRGGVWRVEMEAGV</sequence>
<dbReference type="Pfam" id="PF07730">
    <property type="entry name" value="HisKA_3"/>
    <property type="match status" value="1"/>
</dbReference>
<keyword evidence="4" id="KW-1133">Transmembrane helix</keyword>
<dbReference type="InterPro" id="IPR011712">
    <property type="entry name" value="Sig_transdc_His_kin_sub3_dim/P"/>
</dbReference>
<dbReference type="STRING" id="178339.BH719_04100"/>
<protein>
    <submittedName>
        <fullName evidence="7">Uncharacterized protein</fullName>
    </submittedName>
</protein>
<evidence type="ECO:0000256" key="2">
    <source>
        <dbReference type="ARBA" id="ARBA00022777"/>
    </source>
</evidence>
<name>A0A1D8B1Y0_9ACTO</name>
<accession>A0A1D8B1Y0</accession>
<evidence type="ECO:0000313" key="8">
    <source>
        <dbReference type="Proteomes" id="UP000095214"/>
    </source>
</evidence>
<dbReference type="InterPro" id="IPR050482">
    <property type="entry name" value="Sensor_HK_TwoCompSys"/>
</dbReference>